<dbReference type="Proteomes" id="UP000077748">
    <property type="component" value="Chromosome"/>
</dbReference>
<evidence type="ECO:0000256" key="5">
    <source>
        <dbReference type="ARBA" id="ARBA00022525"/>
    </source>
</evidence>
<dbReference type="InterPro" id="IPR010930">
    <property type="entry name" value="Flg_bb/hook_C_dom"/>
</dbReference>
<evidence type="ECO:0000256" key="1">
    <source>
        <dbReference type="ARBA" id="ARBA00004365"/>
    </source>
</evidence>
<comment type="subcellular location">
    <subcellularLocation>
        <location evidence="1">Bacterial flagellum</location>
    </subcellularLocation>
    <subcellularLocation>
        <location evidence="2">Secreted</location>
    </subcellularLocation>
</comment>
<evidence type="ECO:0000259" key="9">
    <source>
        <dbReference type="Pfam" id="PF21158"/>
    </source>
</evidence>
<proteinExistence type="inferred from homology"/>
<gene>
    <name evidence="11" type="ORF">A9C11_08035</name>
</gene>
<evidence type="ECO:0000256" key="6">
    <source>
        <dbReference type="ARBA" id="ARBA00023143"/>
    </source>
</evidence>
<dbReference type="GO" id="GO:0005576">
    <property type="term" value="C:extracellular region"/>
    <property type="evidence" value="ECO:0007669"/>
    <property type="project" value="UniProtKB-SubCell"/>
</dbReference>
<evidence type="ECO:0000256" key="4">
    <source>
        <dbReference type="ARBA" id="ARBA00016244"/>
    </source>
</evidence>
<dbReference type="GO" id="GO:0005198">
    <property type="term" value="F:structural molecule activity"/>
    <property type="evidence" value="ECO:0007669"/>
    <property type="project" value="InterPro"/>
</dbReference>
<dbReference type="EMBL" id="CP015878">
    <property type="protein sequence ID" value="ANI13939.1"/>
    <property type="molecule type" value="Genomic_DNA"/>
</dbReference>
<comment type="similarity">
    <text evidence="3">Belongs to the flagella basal body rod proteins family.</text>
</comment>
<evidence type="ECO:0000313" key="12">
    <source>
        <dbReference type="Proteomes" id="UP000077748"/>
    </source>
</evidence>
<keyword evidence="11" id="KW-0969">Cilium</keyword>
<feature type="domain" description="Flagellar hook-associated protein 1 D2-like" evidence="9">
    <location>
        <begin position="339"/>
        <end position="421"/>
    </location>
</feature>
<feature type="domain" description="Flagellar basal-body/hook protein C-terminal" evidence="8">
    <location>
        <begin position="629"/>
        <end position="666"/>
    </location>
</feature>
<feature type="domain" description="Flagellar hook-associated protein FlgK helical" evidence="10">
    <location>
        <begin position="92"/>
        <end position="324"/>
    </location>
</feature>
<dbReference type="GO" id="GO:0009424">
    <property type="term" value="C:bacterial-type flagellum hook"/>
    <property type="evidence" value="ECO:0007669"/>
    <property type="project" value="InterPro"/>
</dbReference>
<evidence type="ECO:0000259" key="8">
    <source>
        <dbReference type="Pfam" id="PF06429"/>
    </source>
</evidence>
<organism evidence="11 12">
    <name type="scientific">Pseudomonas citronellolis</name>
    <dbReference type="NCBI Taxonomy" id="53408"/>
    <lineage>
        <taxon>Bacteria</taxon>
        <taxon>Pseudomonadati</taxon>
        <taxon>Pseudomonadota</taxon>
        <taxon>Gammaproteobacteria</taxon>
        <taxon>Pseudomonadales</taxon>
        <taxon>Pseudomonadaceae</taxon>
        <taxon>Pseudomonas</taxon>
    </lineage>
</organism>
<dbReference type="SUPFAM" id="SSF64518">
    <property type="entry name" value="Phase 1 flagellin"/>
    <property type="match status" value="2"/>
</dbReference>
<keyword evidence="5" id="KW-0964">Secreted</keyword>
<evidence type="ECO:0000256" key="3">
    <source>
        <dbReference type="ARBA" id="ARBA00009677"/>
    </source>
</evidence>
<dbReference type="NCBIfam" id="TIGR02492">
    <property type="entry name" value="flgK_ends"/>
    <property type="match status" value="1"/>
</dbReference>
<evidence type="ECO:0000259" key="7">
    <source>
        <dbReference type="Pfam" id="PF00460"/>
    </source>
</evidence>
<dbReference type="PANTHER" id="PTHR30033:SF1">
    <property type="entry name" value="FLAGELLAR HOOK-ASSOCIATED PROTEIN 1"/>
    <property type="match status" value="1"/>
</dbReference>
<dbReference type="GO" id="GO:0044780">
    <property type="term" value="P:bacterial-type flagellum assembly"/>
    <property type="evidence" value="ECO:0007669"/>
    <property type="project" value="InterPro"/>
</dbReference>
<dbReference type="Pfam" id="PF00460">
    <property type="entry name" value="Flg_bb_rod"/>
    <property type="match status" value="1"/>
</dbReference>
<dbReference type="InterPro" id="IPR049119">
    <property type="entry name" value="FlgK_D2-like"/>
</dbReference>
<dbReference type="InterPro" id="IPR053927">
    <property type="entry name" value="FlgK_helical"/>
</dbReference>
<name>A0A1A9K8Z8_9PSED</name>
<reference evidence="11 12" key="1">
    <citation type="submission" date="2016-05" db="EMBL/GenBank/DDBJ databases">
        <title>Genome Sequence of Pseudomonas citronellolis Strain SJTE-3, an Estrogens and Persistent Organic Pollutants degradation strain.</title>
        <authorList>
            <person name="Liang R."/>
        </authorList>
    </citation>
    <scope>NUCLEOTIDE SEQUENCE [LARGE SCALE GENOMIC DNA]</scope>
    <source>
        <strain evidence="11 12">SJTE-3</strain>
    </source>
</reference>
<keyword evidence="11" id="KW-0282">Flagellum</keyword>
<feature type="domain" description="Flagellar basal body rod protein N-terminal" evidence="7">
    <location>
        <begin position="6"/>
        <end position="34"/>
    </location>
</feature>
<evidence type="ECO:0000256" key="2">
    <source>
        <dbReference type="ARBA" id="ARBA00004613"/>
    </source>
</evidence>
<dbReference type="Pfam" id="PF22638">
    <property type="entry name" value="FlgK_D1"/>
    <property type="match status" value="1"/>
</dbReference>
<evidence type="ECO:0000313" key="11">
    <source>
        <dbReference type="EMBL" id="ANI13939.1"/>
    </source>
</evidence>
<dbReference type="AlphaFoldDB" id="A0A1A9K8Z8"/>
<dbReference type="RefSeq" id="WP_058072090.1">
    <property type="nucleotide sequence ID" value="NZ_CP015878.1"/>
</dbReference>
<sequence>MSLLSIGLSGLNASQTALSTTGNNITNVDTAGYTRQQSMQVSSAAQFSGRYYVGTGTTVQDVRRMYSEFLANQLRGATAVNSDAQTYLSQVNQVDSLLSDSTTGLSSVMQNFFASLQTAAGTPTDAASRQLVLTQASNLAQRFNSISTQLGTQNSYVNTQMSSLAGQVSDLAKTIAQYNQAITAAESAGASANDLQDKRDQAVVQLSDMIGVSVVKQGSSYNLYLGSGQPLVVGSNASTLSAAPSASNPSQYSLSLNSSSSGVTVDVTSVVTGGQMGGLLRYRSEVLNTTQNELGRMAIVLADTFNSQLAQGLDLNGNFGAALFKDINDASVIGNRSLANGLNSGTGNLNVSIDDSSALTTSDYEVTFTSATGYTVRRLSDGEVMGSGDLTDDPPKEFDGFSLSQQSVGTIQAGDRFTVIPTRTAAADISVAMTDANRLALASPLVSTTTTGNIGSGTISGTSLTTELDASNSADLAAAIKAGMPVKLVFDAAAGDGTQGYTIYDSAGNSLGTGSIVPGQSNDISVTVPGTPSFSFQTSIGGYPGSGDSFTVAFNSDGDADNGNAQKLIDLQSAKTVGSGTGSGSGMSLTGAYSSLTETVGAQANQAKLDATATDAVLTQAQNTRDSLSAVNLDEEAANLVKFQQYYTASAQIIKTAQTLFDTLINNI</sequence>
<dbReference type="PANTHER" id="PTHR30033">
    <property type="entry name" value="FLAGELLAR HOOK-ASSOCIATED PROTEIN 1"/>
    <property type="match status" value="1"/>
</dbReference>
<accession>A0A1A9K8Z8</accession>
<keyword evidence="6" id="KW-0975">Bacterial flagellum</keyword>
<dbReference type="InterPro" id="IPR002371">
    <property type="entry name" value="FlgK"/>
</dbReference>
<dbReference type="InterPro" id="IPR001444">
    <property type="entry name" value="Flag_bb_rod_N"/>
</dbReference>
<dbReference type="Pfam" id="PF21158">
    <property type="entry name" value="flgK_1st_1"/>
    <property type="match status" value="1"/>
</dbReference>
<keyword evidence="11" id="KW-0966">Cell projection</keyword>
<evidence type="ECO:0000259" key="10">
    <source>
        <dbReference type="Pfam" id="PF22638"/>
    </source>
</evidence>
<dbReference type="Pfam" id="PF06429">
    <property type="entry name" value="Flg_bbr_C"/>
    <property type="match status" value="1"/>
</dbReference>
<dbReference type="PRINTS" id="PR01005">
    <property type="entry name" value="FLGHOOKAP1"/>
</dbReference>
<protein>
    <recommendedName>
        <fullName evidence="4">Flagellar hook-associated protein 1</fullName>
    </recommendedName>
</protein>